<dbReference type="RefSeq" id="WP_016873257.1">
    <property type="nucleotide sequence ID" value="NZ_AJLN01000040.1"/>
</dbReference>
<dbReference type="OrthoDB" id="467381at2"/>
<name>A0A433NMD2_CHLFR</name>
<dbReference type="EMBL" id="RSCJ01000005">
    <property type="protein sequence ID" value="RUR84211.1"/>
    <property type="molecule type" value="Genomic_DNA"/>
</dbReference>
<dbReference type="AlphaFoldDB" id="A0A433NMD2"/>
<evidence type="ECO:0000313" key="2">
    <source>
        <dbReference type="Proteomes" id="UP000268857"/>
    </source>
</evidence>
<gene>
    <name evidence="1" type="ORF">PCC6912_18050</name>
</gene>
<dbReference type="Proteomes" id="UP000268857">
    <property type="component" value="Unassembled WGS sequence"/>
</dbReference>
<accession>A0A433NMD2</accession>
<reference evidence="1 2" key="1">
    <citation type="journal article" date="2019" name="Genome Biol. Evol.">
        <title>Day and night: Metabolic profiles and evolutionary relationships of six axenic non-marine cyanobacteria.</title>
        <authorList>
            <person name="Will S.E."/>
            <person name="Henke P."/>
            <person name="Boedeker C."/>
            <person name="Huang S."/>
            <person name="Brinkmann H."/>
            <person name="Rohde M."/>
            <person name="Jarek M."/>
            <person name="Friedl T."/>
            <person name="Seufert S."/>
            <person name="Schumacher M."/>
            <person name="Overmann J."/>
            <person name="Neumann-Schaal M."/>
            <person name="Petersen J."/>
        </authorList>
    </citation>
    <scope>NUCLEOTIDE SEQUENCE [LARGE SCALE GENOMIC DNA]</scope>
    <source>
        <strain evidence="1 2">PCC 6912</strain>
    </source>
</reference>
<organism evidence="1 2">
    <name type="scientific">Chlorogloeopsis fritschii PCC 6912</name>
    <dbReference type="NCBI Taxonomy" id="211165"/>
    <lineage>
        <taxon>Bacteria</taxon>
        <taxon>Bacillati</taxon>
        <taxon>Cyanobacteriota</taxon>
        <taxon>Cyanophyceae</taxon>
        <taxon>Nostocales</taxon>
        <taxon>Chlorogloeopsidaceae</taxon>
        <taxon>Chlorogloeopsis</taxon>
    </lineage>
</organism>
<protein>
    <submittedName>
        <fullName evidence="1">Uncharacterized protein</fullName>
    </submittedName>
</protein>
<sequence length="279" mass="30588">MVKIDEKQNTDNTSSRKHGILQSLWKAKVLVGIVVLAVGLRACYNHAQQPAPLGLVSTTEVVSNTEELIGKSVTIKSKPLQTVGLSSFTVSDRRFFRGEPIVVVNASGKAFDLPDDPNVAVQVTGEVRNLVIAEIEREFKLQLQDENYRDSINKPVIIARSITLAPTPAQIRANISTFSGKKLAVTGKVENIQSPVLFSLQENRLFGGQNLPILLNTPPKVAINKGQTIAVVGVVRPFVVAEIERDYKVTWDLQVKRQLEAQYNNSPVLIAQAIYPSGI</sequence>
<comment type="caution">
    <text evidence="1">The sequence shown here is derived from an EMBL/GenBank/DDBJ whole genome shotgun (WGS) entry which is preliminary data.</text>
</comment>
<keyword evidence="2" id="KW-1185">Reference proteome</keyword>
<proteinExistence type="predicted"/>
<evidence type="ECO:0000313" key="1">
    <source>
        <dbReference type="EMBL" id="RUR84211.1"/>
    </source>
</evidence>